<reference evidence="1 2" key="1">
    <citation type="submission" date="2021-02" db="EMBL/GenBank/DDBJ databases">
        <authorList>
            <person name="Vanwijnsberghe S."/>
        </authorList>
    </citation>
    <scope>NUCLEOTIDE SEQUENCE [LARGE SCALE GENOMIC DNA]</scope>
    <source>
        <strain evidence="1 2">R-69776</strain>
    </source>
</reference>
<evidence type="ECO:0000313" key="1">
    <source>
        <dbReference type="EMBL" id="CAE6849641.1"/>
    </source>
</evidence>
<sequence length="40" mass="4669">MKLREIIYLDDVDEVPLEMLQFSCRATQLNGAIEDGEYLH</sequence>
<dbReference type="EMBL" id="CAJNBH010000035">
    <property type="protein sequence ID" value="CAE6849641.1"/>
    <property type="molecule type" value="Genomic_DNA"/>
</dbReference>
<proteinExistence type="predicted"/>
<accession>A0ABM8T1A0</accession>
<keyword evidence="2" id="KW-1185">Reference proteome</keyword>
<organism evidence="1 2">
    <name type="scientific">Paraburkholderia nemoris</name>
    <dbReference type="NCBI Taxonomy" id="2793076"/>
    <lineage>
        <taxon>Bacteria</taxon>
        <taxon>Pseudomonadati</taxon>
        <taxon>Pseudomonadota</taxon>
        <taxon>Betaproteobacteria</taxon>
        <taxon>Burkholderiales</taxon>
        <taxon>Burkholderiaceae</taxon>
        <taxon>Paraburkholderia</taxon>
    </lineage>
</organism>
<gene>
    <name evidence="1" type="ORF">R69776_07432</name>
</gene>
<protein>
    <submittedName>
        <fullName evidence="1">Uncharacterized protein</fullName>
    </submittedName>
</protein>
<evidence type="ECO:0000313" key="2">
    <source>
        <dbReference type="Proteomes" id="UP000673821"/>
    </source>
</evidence>
<dbReference type="Proteomes" id="UP000673821">
    <property type="component" value="Unassembled WGS sequence"/>
</dbReference>
<comment type="caution">
    <text evidence="1">The sequence shown here is derived from an EMBL/GenBank/DDBJ whole genome shotgun (WGS) entry which is preliminary data.</text>
</comment>
<name>A0ABM8T1A0_9BURK</name>